<evidence type="ECO:0000313" key="3">
    <source>
        <dbReference type="Proteomes" id="UP000292052"/>
    </source>
</evidence>
<accession>A0A482VN26</accession>
<keyword evidence="3" id="KW-1185">Reference proteome</keyword>
<dbReference type="EMBL" id="QDEB01083203">
    <property type="protein sequence ID" value="RZC34076.1"/>
    <property type="molecule type" value="Genomic_DNA"/>
</dbReference>
<gene>
    <name evidence="2" type="ORF">BDFB_013445</name>
</gene>
<dbReference type="Proteomes" id="UP000292052">
    <property type="component" value="Unassembled WGS sequence"/>
</dbReference>
<keyword evidence="1" id="KW-0732">Signal</keyword>
<feature type="signal peptide" evidence="1">
    <location>
        <begin position="1"/>
        <end position="21"/>
    </location>
</feature>
<evidence type="ECO:0000313" key="2">
    <source>
        <dbReference type="EMBL" id="RZC34076.1"/>
    </source>
</evidence>
<comment type="caution">
    <text evidence="2">The sequence shown here is derived from an EMBL/GenBank/DDBJ whole genome shotgun (WGS) entry which is preliminary data.</text>
</comment>
<reference evidence="2 3" key="1">
    <citation type="submission" date="2017-03" db="EMBL/GenBank/DDBJ databases">
        <title>Genome of the blue death feigning beetle - Asbolus verrucosus.</title>
        <authorList>
            <person name="Rider S.D."/>
        </authorList>
    </citation>
    <scope>NUCLEOTIDE SEQUENCE [LARGE SCALE GENOMIC DNA]</scope>
    <source>
        <strain evidence="2">Butters</strain>
        <tissue evidence="2">Head and leg muscle</tissue>
    </source>
</reference>
<organism evidence="2 3">
    <name type="scientific">Asbolus verrucosus</name>
    <name type="common">Desert ironclad beetle</name>
    <dbReference type="NCBI Taxonomy" id="1661398"/>
    <lineage>
        <taxon>Eukaryota</taxon>
        <taxon>Metazoa</taxon>
        <taxon>Ecdysozoa</taxon>
        <taxon>Arthropoda</taxon>
        <taxon>Hexapoda</taxon>
        <taxon>Insecta</taxon>
        <taxon>Pterygota</taxon>
        <taxon>Neoptera</taxon>
        <taxon>Endopterygota</taxon>
        <taxon>Coleoptera</taxon>
        <taxon>Polyphaga</taxon>
        <taxon>Cucujiformia</taxon>
        <taxon>Tenebrionidae</taxon>
        <taxon>Pimeliinae</taxon>
        <taxon>Asbolus</taxon>
    </lineage>
</organism>
<feature type="chain" id="PRO_5019723144" evidence="1">
    <location>
        <begin position="22"/>
        <end position="46"/>
    </location>
</feature>
<proteinExistence type="predicted"/>
<sequence>MEMFWGVLLGLAALQLQDCGGHDADDPNKIQFEAAFQGNAKELRAL</sequence>
<dbReference type="AlphaFoldDB" id="A0A482VN26"/>
<name>A0A482VN26_ASBVE</name>
<evidence type="ECO:0000256" key="1">
    <source>
        <dbReference type="SAM" id="SignalP"/>
    </source>
</evidence>
<protein>
    <submittedName>
        <fullName evidence="2">Uncharacterized protein</fullName>
    </submittedName>
</protein>